<sequence>MISVFHNLKELEGPRPPTISFTLSPSHYIYANTLRRLCITAVENVAFAADIREDGSTSDVKVLENSTPMTNEMLAHRIGLLPIIVTKPMDWDADKYEFVLDVTNESDTTKDVTASDIKVFEKVGEELVQRPSNLFFQPHPVTKQTSLIAVLKPLLPGGNPEKLHFTAKATRGTGRENARWIPTGQCAYSNTLDKHPTNPKVGYNSEHAPQKAVFESWLDRVKKIKVGEAGLEKEPEKLKSLIKEFETLEINRCYLKDTNGEPYSFDFTVETAGVLHPSYIVARACENGIAMCEKYAGESLPIDVVVQPASGRISGWDFIFQKQDYTLGNCIQNWLDENLIGKGEITFAAPDVIPLRDELIFRIGCEDGSEATARRALTAAMNGCVQMFRTWYNEWVNLALKKQATQQVSAKAATGKLKIIRRPTLKQ</sequence>
<dbReference type="SMART" id="SM00662">
    <property type="entry name" value="RPOLD"/>
    <property type="match status" value="1"/>
</dbReference>
<dbReference type="InterPro" id="IPR050518">
    <property type="entry name" value="Rpo3/RPB3_RNA_Pol_subunit"/>
</dbReference>
<evidence type="ECO:0000256" key="1">
    <source>
        <dbReference type="ARBA" id="ARBA00022478"/>
    </source>
</evidence>
<dbReference type="SUPFAM" id="SSF56553">
    <property type="entry name" value="Insert subdomain of RNA polymerase alpha subunit"/>
    <property type="match status" value="1"/>
</dbReference>
<reference evidence="4" key="1">
    <citation type="journal article" date="2020" name="Nature">
        <title>Giant virus diversity and host interactions through global metagenomics.</title>
        <authorList>
            <person name="Schulz F."/>
            <person name="Roux S."/>
            <person name="Paez-Espino D."/>
            <person name="Jungbluth S."/>
            <person name="Walsh D.A."/>
            <person name="Denef V.J."/>
            <person name="McMahon K.D."/>
            <person name="Konstantinidis K.T."/>
            <person name="Eloe-Fadrosh E.A."/>
            <person name="Kyrpides N.C."/>
            <person name="Woyke T."/>
        </authorList>
    </citation>
    <scope>NUCLEOTIDE SEQUENCE</scope>
    <source>
        <strain evidence="4">GVMAG-M-3300023179-97</strain>
    </source>
</reference>
<dbReference type="InterPro" id="IPR036643">
    <property type="entry name" value="RNApol_insert_sf"/>
</dbReference>
<dbReference type="GO" id="GO:0003899">
    <property type="term" value="F:DNA-directed RNA polymerase activity"/>
    <property type="evidence" value="ECO:0007669"/>
    <property type="project" value="InterPro"/>
</dbReference>
<dbReference type="SUPFAM" id="SSF55257">
    <property type="entry name" value="RBP11-like subunits of RNA polymerase"/>
    <property type="match status" value="2"/>
</dbReference>
<dbReference type="GO" id="GO:0046983">
    <property type="term" value="F:protein dimerization activity"/>
    <property type="evidence" value="ECO:0007669"/>
    <property type="project" value="InterPro"/>
</dbReference>
<dbReference type="Gene3D" id="3.30.1360.10">
    <property type="entry name" value="RNA polymerase, RBP11-like subunit"/>
    <property type="match status" value="2"/>
</dbReference>
<dbReference type="Pfam" id="PF01193">
    <property type="entry name" value="RNA_pol_L"/>
    <property type="match status" value="1"/>
</dbReference>
<keyword evidence="1" id="KW-0240">DNA-directed RNA polymerase</keyword>
<dbReference type="AlphaFoldDB" id="A0A6C0HFD4"/>
<dbReference type="EMBL" id="MN739942">
    <property type="protein sequence ID" value="QHT78855.1"/>
    <property type="molecule type" value="Genomic_DNA"/>
</dbReference>
<dbReference type="Gene3D" id="2.170.120.12">
    <property type="entry name" value="DNA-directed RNA polymerase, insert domain"/>
    <property type="match status" value="1"/>
</dbReference>
<dbReference type="InterPro" id="IPR036603">
    <property type="entry name" value="RBP11-like"/>
</dbReference>
<evidence type="ECO:0000313" key="4">
    <source>
        <dbReference type="EMBL" id="QHT78855.1"/>
    </source>
</evidence>
<dbReference type="PANTHER" id="PTHR11800:SF2">
    <property type="entry name" value="DNA-DIRECTED RNA POLYMERASE II SUBUNIT RPB3"/>
    <property type="match status" value="1"/>
</dbReference>
<protein>
    <recommendedName>
        <fullName evidence="3">DNA-directed RNA polymerase RpoA/D/Rpb3-type domain-containing protein</fullName>
    </recommendedName>
</protein>
<proteinExistence type="predicted"/>
<evidence type="ECO:0000259" key="3">
    <source>
        <dbReference type="SMART" id="SM00662"/>
    </source>
</evidence>
<feature type="domain" description="DNA-directed RNA polymerase RpoA/D/Rpb3-type" evidence="3">
    <location>
        <begin position="18"/>
        <end position="292"/>
    </location>
</feature>
<keyword evidence="2" id="KW-0804">Transcription</keyword>
<evidence type="ECO:0000256" key="2">
    <source>
        <dbReference type="ARBA" id="ARBA00023163"/>
    </source>
</evidence>
<dbReference type="GO" id="GO:0005665">
    <property type="term" value="C:RNA polymerase II, core complex"/>
    <property type="evidence" value="ECO:0007669"/>
    <property type="project" value="TreeGrafter"/>
</dbReference>
<accession>A0A6C0HFD4</accession>
<organism evidence="4">
    <name type="scientific">viral metagenome</name>
    <dbReference type="NCBI Taxonomy" id="1070528"/>
    <lineage>
        <taxon>unclassified sequences</taxon>
        <taxon>metagenomes</taxon>
        <taxon>organismal metagenomes</taxon>
    </lineage>
</organism>
<dbReference type="PANTHER" id="PTHR11800">
    <property type="entry name" value="DNA-DIRECTED RNA POLYMERASE"/>
    <property type="match status" value="1"/>
</dbReference>
<name>A0A6C0HFD4_9ZZZZ</name>
<dbReference type="GO" id="GO:0006366">
    <property type="term" value="P:transcription by RNA polymerase II"/>
    <property type="evidence" value="ECO:0007669"/>
    <property type="project" value="TreeGrafter"/>
</dbReference>
<dbReference type="InterPro" id="IPR011263">
    <property type="entry name" value="DNA-dir_RNA_pol_RpoA/D/Rpb3"/>
</dbReference>